<comment type="similarity">
    <text evidence="1">Belongs to the IS21/IS1162 putative ATP-binding protein family.</text>
</comment>
<dbReference type="GO" id="GO:0005524">
    <property type="term" value="F:ATP binding"/>
    <property type="evidence" value="ECO:0007669"/>
    <property type="project" value="UniProtKB-KW"/>
</dbReference>
<dbReference type="OrthoDB" id="9776217at2"/>
<dbReference type="NCBIfam" id="NF038214">
    <property type="entry name" value="IS21_help_AAA"/>
    <property type="match status" value="1"/>
</dbReference>
<dbReference type="EMBL" id="LPWH01000098">
    <property type="protein sequence ID" value="POQ99454.1"/>
    <property type="molecule type" value="Genomic_DNA"/>
</dbReference>
<sequence length="259" mass="29226">MNQLTSTLEARMQDMGLEFMAAGLESYLEAQARTENTLSQSIADLLDIEYIPRRERAARSRLKLSGMPAIKRLEDFDLDWIKGGLTAKQLNELASLAFVPRHENVILMGPSGLGKTHLMLALAYKACMTEYTVWYTSCINLIEELGKAREQGRLRRRLTWLRKPHVILIDEVGYESMTREQANLFFQVVNARYEHGSIILTTNKGFGRWADILGDEATATATLDRLLHHSHVFSLKGDSYRMCTPVKTDSDSGGKRTAA</sequence>
<dbReference type="Proteomes" id="UP000237350">
    <property type="component" value="Unassembled WGS sequence"/>
</dbReference>
<dbReference type="AlphaFoldDB" id="A0A2S4JIT3"/>
<dbReference type="SMART" id="SM00382">
    <property type="entry name" value="AAA"/>
    <property type="match status" value="1"/>
</dbReference>
<reference evidence="6" key="1">
    <citation type="submission" date="2015-12" db="EMBL/GenBank/DDBJ databases">
        <authorList>
            <person name="Lodha T.D."/>
            <person name="Chintalapati S."/>
            <person name="Chintalapati V.R."/>
            <person name="Sravanthi T."/>
        </authorList>
    </citation>
    <scope>NUCLEOTIDE SEQUENCE [LARGE SCALE GENOMIC DNA]</scope>
    <source>
        <strain evidence="6">JC133</strain>
    </source>
</reference>
<dbReference type="Pfam" id="PF01695">
    <property type="entry name" value="IstB_IS21"/>
    <property type="match status" value="1"/>
</dbReference>
<keyword evidence="3" id="KW-0067">ATP-binding</keyword>
<evidence type="ECO:0000313" key="6">
    <source>
        <dbReference type="Proteomes" id="UP000237350"/>
    </source>
</evidence>
<dbReference type="PIRSF" id="PIRSF003073">
    <property type="entry name" value="DNAC_TnpB_IstB"/>
    <property type="match status" value="1"/>
</dbReference>
<dbReference type="SUPFAM" id="SSF52540">
    <property type="entry name" value="P-loop containing nucleoside triphosphate hydrolases"/>
    <property type="match status" value="1"/>
</dbReference>
<proteinExistence type="inferred from homology"/>
<dbReference type="InterPro" id="IPR028350">
    <property type="entry name" value="DNAC/IstB-like"/>
</dbReference>
<evidence type="ECO:0000259" key="4">
    <source>
        <dbReference type="SMART" id="SM00382"/>
    </source>
</evidence>
<keyword evidence="2" id="KW-0547">Nucleotide-binding</keyword>
<evidence type="ECO:0000256" key="3">
    <source>
        <dbReference type="ARBA" id="ARBA00022840"/>
    </source>
</evidence>
<dbReference type="GO" id="GO:0006260">
    <property type="term" value="P:DNA replication"/>
    <property type="evidence" value="ECO:0007669"/>
    <property type="project" value="TreeGrafter"/>
</dbReference>
<evidence type="ECO:0000313" key="5">
    <source>
        <dbReference type="EMBL" id="POQ99454.1"/>
    </source>
</evidence>
<dbReference type="InterPro" id="IPR027417">
    <property type="entry name" value="P-loop_NTPase"/>
</dbReference>
<dbReference type="PANTHER" id="PTHR30050:SF4">
    <property type="entry name" value="ATP-BINDING PROTEIN RV3427C IN INSERTION SEQUENCE-RELATED"/>
    <property type="match status" value="1"/>
</dbReference>
<name>A0A2S4JIT3_9SPIO</name>
<evidence type="ECO:0000256" key="2">
    <source>
        <dbReference type="ARBA" id="ARBA00022741"/>
    </source>
</evidence>
<accession>A0A2S4JIT3</accession>
<dbReference type="CDD" id="cd00009">
    <property type="entry name" value="AAA"/>
    <property type="match status" value="1"/>
</dbReference>
<dbReference type="InterPro" id="IPR047661">
    <property type="entry name" value="IstB"/>
</dbReference>
<dbReference type="RefSeq" id="WP_103680661.1">
    <property type="nucleotide sequence ID" value="NZ_LPWH01000098.1"/>
</dbReference>
<evidence type="ECO:0000256" key="1">
    <source>
        <dbReference type="ARBA" id="ARBA00008059"/>
    </source>
</evidence>
<dbReference type="InterPro" id="IPR003593">
    <property type="entry name" value="AAA+_ATPase"/>
</dbReference>
<protein>
    <recommendedName>
        <fullName evidence="4">AAA+ ATPase domain-containing protein</fullName>
    </recommendedName>
</protein>
<organism evidence="5 6">
    <name type="scientific">Alkalispirochaeta sphaeroplastigenens</name>
    <dbReference type="NCBI Taxonomy" id="1187066"/>
    <lineage>
        <taxon>Bacteria</taxon>
        <taxon>Pseudomonadati</taxon>
        <taxon>Spirochaetota</taxon>
        <taxon>Spirochaetia</taxon>
        <taxon>Spirochaetales</taxon>
        <taxon>Spirochaetaceae</taxon>
        <taxon>Alkalispirochaeta</taxon>
    </lineage>
</organism>
<dbReference type="PRINTS" id="PR00300">
    <property type="entry name" value="CLPPROTEASEA"/>
</dbReference>
<keyword evidence="6" id="KW-1185">Reference proteome</keyword>
<comment type="caution">
    <text evidence="5">The sequence shown here is derived from an EMBL/GenBank/DDBJ whole genome shotgun (WGS) entry which is preliminary data.</text>
</comment>
<dbReference type="PANTHER" id="PTHR30050">
    <property type="entry name" value="CHROMOSOMAL REPLICATION INITIATOR PROTEIN DNAA"/>
    <property type="match status" value="1"/>
</dbReference>
<dbReference type="InterPro" id="IPR002611">
    <property type="entry name" value="IstB_ATP-bd"/>
</dbReference>
<dbReference type="InterPro" id="IPR001270">
    <property type="entry name" value="ClpA/B"/>
</dbReference>
<dbReference type="Gene3D" id="3.40.50.300">
    <property type="entry name" value="P-loop containing nucleotide triphosphate hydrolases"/>
    <property type="match status" value="1"/>
</dbReference>
<feature type="domain" description="AAA+ ATPase" evidence="4">
    <location>
        <begin position="101"/>
        <end position="233"/>
    </location>
</feature>
<gene>
    <name evidence="5" type="ORF">AU468_10365</name>
</gene>